<proteinExistence type="predicted"/>
<evidence type="ECO:0000313" key="1">
    <source>
        <dbReference type="EMBL" id="MFM9331907.1"/>
    </source>
</evidence>
<comment type="caution">
    <text evidence="1">The sequence shown here is derived from an EMBL/GenBank/DDBJ whole genome shotgun (WGS) entry which is preliminary data.</text>
</comment>
<name>A0ACC7P947_9BACL</name>
<gene>
    <name evidence="1" type="ORF">ACI1P1_26785</name>
</gene>
<protein>
    <submittedName>
        <fullName evidence="1">Penicillin-binding transpeptidase domain-containing protein</fullName>
    </submittedName>
</protein>
<organism evidence="1 2">
    <name type="scientific">Paenibacillus mesotrionivorans</name>
    <dbReference type="NCBI Taxonomy" id="3160968"/>
    <lineage>
        <taxon>Bacteria</taxon>
        <taxon>Bacillati</taxon>
        <taxon>Bacillota</taxon>
        <taxon>Bacilli</taxon>
        <taxon>Bacillales</taxon>
        <taxon>Paenibacillaceae</taxon>
        <taxon>Paenibacillus</taxon>
    </lineage>
</organism>
<accession>A0ACC7P947</accession>
<keyword evidence="2" id="KW-1185">Reference proteome</keyword>
<dbReference type="Proteomes" id="UP001631969">
    <property type="component" value="Unassembled WGS sequence"/>
</dbReference>
<sequence>MEKLTRSRSLVIGLFFTLFFLGLIVKIYWVQVVDHEWLLARAEKKWQESKTIPAERGTITDRNGKILAEDGIAYIVTLNPQVIKTKGLERDISQGLSAVLATSSDPAATAKLESKIYEMATRKRPNSEEMMMAVEVQSEGYKIDSETKEKVDALIEELKLKIELRNKETEGKKLDTKDVGIYLTKTSRRAYPFKNLASHVLGYMDKWDKPGGYGLEYSLNDLLQGTPGELNKESDRKGVEIPNGKMSYTAPVNGKNVVLTLDQTIQYYVENAIRQVYEKWNPRSVTAIAANPKTGEILAMANAPDYNPNKYWEAASNPAVFSNNAVSYAYEPGSTFKLVTLAGAMEENMFNPNDTYQSGSIVVDDRRLHDHNTVGWGKISYMEGLLRSSNVAFVKLGIEKLGTQKLGQYITNFGFGTPTQIDLPGEAAGVVKMKYKSEFATSTYGQGLTVTAIQQLASYGAIANGGKLMKPYIIKEILDPVTNEPVQVNTPTMVRQVVSEATAKEVGMDLEQVVSNREMGTGWRAYIDGYRIAGKTGTANIVIPGEKGYADGKWLITFAGFAPVDDPKIVVVIVADVPDLKKDYHLGGEVASPAFKEIISQSLSYLGVTSEASAAQMAKIETLSPVPNVVGMAVSAAKTTLNQAGLKAEVIGSGGDVLKQIPLPDTKISSTQRVYLMTQEEETANIPNLAGKSLRDALEVCSLTDLKCKTEGEGYVVGQTVTGDENNRELLLTLKPGSDGAEPEAAEHSATPLPSGKAKATPSPSGKAATPTPPPKSTPSGKPAGAASSSPTPPPQTSQKP</sequence>
<reference evidence="1" key="1">
    <citation type="submission" date="2024-12" db="EMBL/GenBank/DDBJ databases">
        <authorList>
            <person name="Wu N."/>
        </authorList>
    </citation>
    <scope>NUCLEOTIDE SEQUENCE</scope>
    <source>
        <strain evidence="1">P15</strain>
    </source>
</reference>
<dbReference type="EMBL" id="JBJURJ010000023">
    <property type="protein sequence ID" value="MFM9331907.1"/>
    <property type="molecule type" value="Genomic_DNA"/>
</dbReference>
<evidence type="ECO:0000313" key="2">
    <source>
        <dbReference type="Proteomes" id="UP001631969"/>
    </source>
</evidence>